<dbReference type="Proteomes" id="UP001501447">
    <property type="component" value="Unassembled WGS sequence"/>
</dbReference>
<evidence type="ECO:0000256" key="1">
    <source>
        <dbReference type="SAM" id="MobiDB-lite"/>
    </source>
</evidence>
<proteinExistence type="predicted"/>
<sequence length="76" mass="8584">MSITEQYAMDIWRLRGQGVPEPPAPGAHEARILWAWWTARKEARKEAREEAREEARNAAREEAGKETGRGPRQAGG</sequence>
<reference evidence="3" key="1">
    <citation type="journal article" date="2019" name="Int. J. Syst. Evol. Microbiol.">
        <title>The Global Catalogue of Microorganisms (GCM) 10K type strain sequencing project: providing services to taxonomists for standard genome sequencing and annotation.</title>
        <authorList>
            <consortium name="The Broad Institute Genomics Platform"/>
            <consortium name="The Broad Institute Genome Sequencing Center for Infectious Disease"/>
            <person name="Wu L."/>
            <person name="Ma J."/>
        </authorList>
    </citation>
    <scope>NUCLEOTIDE SEQUENCE [LARGE SCALE GENOMIC DNA]</scope>
    <source>
        <strain evidence="3">JCM 16373</strain>
    </source>
</reference>
<comment type="caution">
    <text evidence="2">The sequence shown here is derived from an EMBL/GenBank/DDBJ whole genome shotgun (WGS) entry which is preliminary data.</text>
</comment>
<feature type="compositionally biased region" description="Basic and acidic residues" evidence="1">
    <location>
        <begin position="44"/>
        <end position="69"/>
    </location>
</feature>
<feature type="region of interest" description="Disordered" evidence="1">
    <location>
        <begin position="44"/>
        <end position="76"/>
    </location>
</feature>
<organism evidence="2 3">
    <name type="scientific">Streptomyces axinellae</name>
    <dbReference type="NCBI Taxonomy" id="552788"/>
    <lineage>
        <taxon>Bacteria</taxon>
        <taxon>Bacillati</taxon>
        <taxon>Actinomycetota</taxon>
        <taxon>Actinomycetes</taxon>
        <taxon>Kitasatosporales</taxon>
        <taxon>Streptomycetaceae</taxon>
        <taxon>Streptomyces</taxon>
    </lineage>
</organism>
<name>A0ABP6C7Z2_9ACTN</name>
<protein>
    <submittedName>
        <fullName evidence="2">Uncharacterized protein</fullName>
    </submittedName>
</protein>
<gene>
    <name evidence="2" type="ORF">GCM10009863_20360</name>
</gene>
<dbReference type="EMBL" id="BAAARJ010000005">
    <property type="protein sequence ID" value="GAA2606815.1"/>
    <property type="molecule type" value="Genomic_DNA"/>
</dbReference>
<evidence type="ECO:0000313" key="3">
    <source>
        <dbReference type="Proteomes" id="UP001501447"/>
    </source>
</evidence>
<evidence type="ECO:0000313" key="2">
    <source>
        <dbReference type="EMBL" id="GAA2606815.1"/>
    </source>
</evidence>
<accession>A0ABP6C7Z2</accession>
<dbReference type="RefSeq" id="WP_344564342.1">
    <property type="nucleotide sequence ID" value="NZ_BAAARJ010000005.1"/>
</dbReference>
<keyword evidence="3" id="KW-1185">Reference proteome</keyword>